<organism evidence="7 8">
    <name type="scientific">Rhodovibrio sodomensis</name>
    <dbReference type="NCBI Taxonomy" id="1088"/>
    <lineage>
        <taxon>Bacteria</taxon>
        <taxon>Pseudomonadati</taxon>
        <taxon>Pseudomonadota</taxon>
        <taxon>Alphaproteobacteria</taxon>
        <taxon>Rhodospirillales</taxon>
        <taxon>Rhodovibrionaceae</taxon>
        <taxon>Rhodovibrio</taxon>
    </lineage>
</organism>
<comment type="caution">
    <text evidence="6">Lacks conserved residue(s) required for the propagation of feature annotation.</text>
</comment>
<dbReference type="Gene3D" id="3.40.50.150">
    <property type="entry name" value="Vaccinia Virus protein VP39"/>
    <property type="match status" value="1"/>
</dbReference>
<reference evidence="7 8" key="1">
    <citation type="journal article" date="2020" name="Microorganisms">
        <title>Osmotic Adaptation and Compatible Solute Biosynthesis of Phototrophic Bacteria as Revealed from Genome Analyses.</title>
        <authorList>
            <person name="Imhoff J.F."/>
            <person name="Rahn T."/>
            <person name="Kunzel S."/>
            <person name="Keller A."/>
            <person name="Neulinger S.C."/>
        </authorList>
    </citation>
    <scope>NUCLEOTIDE SEQUENCE [LARGE SCALE GENOMIC DNA]</scope>
    <source>
        <strain evidence="7 8">DSM 9895</strain>
    </source>
</reference>
<dbReference type="InterPro" id="IPR029063">
    <property type="entry name" value="SAM-dependent_MTases_sf"/>
</dbReference>
<dbReference type="PANTHER" id="PTHR31760:SF0">
    <property type="entry name" value="S-ADENOSYL-L-METHIONINE-DEPENDENT METHYLTRANSFERASES SUPERFAMILY PROTEIN"/>
    <property type="match status" value="1"/>
</dbReference>
<comment type="similarity">
    <text evidence="6">Belongs to the methyltransferase superfamily. RNA methyltransferase RsmG family.</text>
</comment>
<comment type="function">
    <text evidence="6">Specifically methylates the N7 position of guanine in position 527 of 16S rRNA.</text>
</comment>
<proteinExistence type="inferred from homology"/>
<dbReference type="CDD" id="cd02440">
    <property type="entry name" value="AdoMet_MTases"/>
    <property type="match status" value="1"/>
</dbReference>
<feature type="binding site" evidence="6">
    <location>
        <begin position="134"/>
        <end position="135"/>
    </location>
    <ligand>
        <name>S-adenosyl-L-methionine</name>
        <dbReference type="ChEBI" id="CHEBI:59789"/>
    </ligand>
</feature>
<keyword evidence="2 6" id="KW-0698">rRNA processing</keyword>
<evidence type="ECO:0000256" key="4">
    <source>
        <dbReference type="ARBA" id="ARBA00022679"/>
    </source>
</evidence>
<dbReference type="EC" id="2.1.1.170" evidence="6"/>
<sequence>MSGPASDPAGYDASAFRRDTAVSRETLARLSAYADLLCKWNKAVNLVGRGTLADLWRRHFLDSAQLADLLPAPPADRPRRVVDLGSGGGFPGLVLAILGAGEVHLVEADGRKAAFLREGARVTGTDVRFHVKRAETLPPLDADVVTARAFAPLADLLGHAAPLLRRDGVGLFPKGKGVEGELTVARKAWNMTVDRIPSRTDTAATILRVEALVRKNAKG</sequence>
<name>A0ABS1DKN0_9PROT</name>
<dbReference type="SUPFAM" id="SSF53335">
    <property type="entry name" value="S-adenosyl-L-methionine-dependent methyltransferases"/>
    <property type="match status" value="1"/>
</dbReference>
<evidence type="ECO:0000256" key="6">
    <source>
        <dbReference type="HAMAP-Rule" id="MF_00074"/>
    </source>
</evidence>
<evidence type="ECO:0000313" key="7">
    <source>
        <dbReference type="EMBL" id="MBK1671049.1"/>
    </source>
</evidence>
<dbReference type="RefSeq" id="WP_200343509.1">
    <property type="nucleotide sequence ID" value="NZ_NRRL01000139.1"/>
</dbReference>
<comment type="caution">
    <text evidence="7">The sequence shown here is derived from an EMBL/GenBank/DDBJ whole genome shotgun (WGS) entry which is preliminary data.</text>
</comment>
<accession>A0ABS1DKN0</accession>
<protein>
    <recommendedName>
        <fullName evidence="6">Ribosomal RNA small subunit methyltransferase G</fullName>
        <ecNumber evidence="6">2.1.1.170</ecNumber>
    </recommendedName>
    <alternativeName>
        <fullName evidence="6">16S rRNA 7-methylguanosine methyltransferase</fullName>
        <shortName evidence="6">16S rRNA m7G methyltransferase</shortName>
    </alternativeName>
</protein>
<dbReference type="Proteomes" id="UP001296873">
    <property type="component" value="Unassembled WGS sequence"/>
</dbReference>
<dbReference type="NCBIfam" id="TIGR00138">
    <property type="entry name" value="rsmG_gidB"/>
    <property type="match status" value="1"/>
</dbReference>
<keyword evidence="4 6" id="KW-0808">Transferase</keyword>
<evidence type="ECO:0000313" key="8">
    <source>
        <dbReference type="Proteomes" id="UP001296873"/>
    </source>
</evidence>
<dbReference type="HAMAP" id="MF_00074">
    <property type="entry name" value="16SrRNA_methyltr_G"/>
    <property type="match status" value="1"/>
</dbReference>
<evidence type="ECO:0000256" key="1">
    <source>
        <dbReference type="ARBA" id="ARBA00022490"/>
    </source>
</evidence>
<keyword evidence="1 6" id="KW-0963">Cytoplasm</keyword>
<comment type="subcellular location">
    <subcellularLocation>
        <location evidence="6">Cytoplasm</location>
    </subcellularLocation>
</comment>
<evidence type="ECO:0000256" key="3">
    <source>
        <dbReference type="ARBA" id="ARBA00022603"/>
    </source>
</evidence>
<evidence type="ECO:0000256" key="2">
    <source>
        <dbReference type="ARBA" id="ARBA00022552"/>
    </source>
</evidence>
<keyword evidence="5 6" id="KW-0949">S-adenosyl-L-methionine</keyword>
<dbReference type="Pfam" id="PF02527">
    <property type="entry name" value="GidB"/>
    <property type="match status" value="1"/>
</dbReference>
<dbReference type="PANTHER" id="PTHR31760">
    <property type="entry name" value="S-ADENOSYL-L-METHIONINE-DEPENDENT METHYLTRANSFERASES SUPERFAMILY PROTEIN"/>
    <property type="match status" value="1"/>
</dbReference>
<dbReference type="InterPro" id="IPR003682">
    <property type="entry name" value="rRNA_ssu_MeTfrase_G"/>
</dbReference>
<keyword evidence="8" id="KW-1185">Reference proteome</keyword>
<comment type="catalytic activity">
    <reaction evidence="6">
        <text>guanosine(527) in 16S rRNA + S-adenosyl-L-methionine = N(7)-methylguanosine(527) in 16S rRNA + S-adenosyl-L-homocysteine</text>
        <dbReference type="Rhea" id="RHEA:42732"/>
        <dbReference type="Rhea" id="RHEA-COMP:10209"/>
        <dbReference type="Rhea" id="RHEA-COMP:10210"/>
        <dbReference type="ChEBI" id="CHEBI:57856"/>
        <dbReference type="ChEBI" id="CHEBI:59789"/>
        <dbReference type="ChEBI" id="CHEBI:74269"/>
        <dbReference type="ChEBI" id="CHEBI:74480"/>
        <dbReference type="EC" id="2.1.1.170"/>
    </reaction>
</comment>
<evidence type="ECO:0000256" key="5">
    <source>
        <dbReference type="ARBA" id="ARBA00022691"/>
    </source>
</evidence>
<feature type="binding site" evidence="6">
    <location>
        <position position="85"/>
    </location>
    <ligand>
        <name>S-adenosyl-L-methionine</name>
        <dbReference type="ChEBI" id="CHEBI:59789"/>
    </ligand>
</feature>
<dbReference type="EMBL" id="NRRL01000139">
    <property type="protein sequence ID" value="MBK1671049.1"/>
    <property type="molecule type" value="Genomic_DNA"/>
</dbReference>
<gene>
    <name evidence="6 7" type="primary">rsmG</name>
    <name evidence="7" type="ORF">CKO28_23870</name>
</gene>
<feature type="binding site" evidence="6">
    <location>
        <position position="148"/>
    </location>
    <ligand>
        <name>S-adenosyl-L-methionine</name>
        <dbReference type="ChEBI" id="CHEBI:59789"/>
    </ligand>
</feature>
<keyword evidence="3 6" id="KW-0489">Methyltransferase</keyword>
<feature type="binding site" evidence="6">
    <location>
        <position position="90"/>
    </location>
    <ligand>
        <name>S-adenosyl-L-methionine</name>
        <dbReference type="ChEBI" id="CHEBI:59789"/>
    </ligand>
</feature>